<dbReference type="PANTHER" id="PTHR43790">
    <property type="entry name" value="CARBOHYDRATE TRANSPORT ATP-BINDING PROTEIN MG119-RELATED"/>
    <property type="match status" value="1"/>
</dbReference>
<keyword evidence="1" id="KW-0813">Transport</keyword>
<sequence>MFPPIVSANNITKSYMGVKALDDVSVTINQGEILCLAGENGSGKSTFVKTVSGVITPDSGEIVFGGTSYRKVTPIQAIDLGVQVIYQDLSLFPHMTVAENIAMNKMIATRKRLVNWREMNRIAEEQLERIQLSLDLKSKVESLSVANRQLVAICRALSQNAKVLFMDEPTTALTKKEVDRLLSIVMDLKRNGLSVVFISHKFDEIFEISDQITIFREGKKTGDYAAKELDHKSLSFHMTGRQVEFPRYKRTAKDDSPLLEVRNLKKSGHYDNINFTVRRGDIMGIIGLLGSGRTELALSLFGLNPSDSGQLWMKGKPCTINSPVDAVNQGIALLPEDRHSQGLFMRQSVKENITSTIHEQLRSPTGFIDRAKQNDIAEDFVRKLRIRTHNVDTPIRNLSGGNQQKGVISKWVATTPELFILDTPTVGVDIGSKSEIYEQIHRFTAENMGVILITDELDEIMANCNKLLIMYDGRIVEALTEDDLDKPDVREHIMSVMSSPGQVEGQGNSEEKERVS</sequence>
<dbReference type="GO" id="GO:0016887">
    <property type="term" value="F:ATP hydrolysis activity"/>
    <property type="evidence" value="ECO:0007669"/>
    <property type="project" value="InterPro"/>
</dbReference>
<evidence type="ECO:0000256" key="4">
    <source>
        <dbReference type="ARBA" id="ARBA00022737"/>
    </source>
</evidence>
<evidence type="ECO:0000259" key="10">
    <source>
        <dbReference type="PROSITE" id="PS50893"/>
    </source>
</evidence>
<keyword evidence="6 11" id="KW-0067">ATP-binding</keyword>
<feature type="region of interest" description="Disordered" evidence="9">
    <location>
        <begin position="497"/>
        <end position="516"/>
    </location>
</feature>
<dbReference type="Proteomes" id="UP000502248">
    <property type="component" value="Chromosome"/>
</dbReference>
<name>A0A7Z2VHM7_9BACL</name>
<dbReference type="GO" id="GO:0005524">
    <property type="term" value="F:ATP binding"/>
    <property type="evidence" value="ECO:0007669"/>
    <property type="project" value="UniProtKB-KW"/>
</dbReference>
<dbReference type="CDD" id="cd03215">
    <property type="entry name" value="ABC_Carb_Monos_II"/>
    <property type="match status" value="1"/>
</dbReference>
<evidence type="ECO:0000256" key="3">
    <source>
        <dbReference type="ARBA" id="ARBA00022597"/>
    </source>
</evidence>
<dbReference type="Gene3D" id="3.40.50.300">
    <property type="entry name" value="P-loop containing nucleotide triphosphate hydrolases"/>
    <property type="match status" value="2"/>
</dbReference>
<evidence type="ECO:0000256" key="2">
    <source>
        <dbReference type="ARBA" id="ARBA00022475"/>
    </source>
</evidence>
<evidence type="ECO:0000256" key="9">
    <source>
        <dbReference type="SAM" id="MobiDB-lite"/>
    </source>
</evidence>
<organism evidence="11 12">
    <name type="scientific">Cohnella herbarum</name>
    <dbReference type="NCBI Taxonomy" id="2728023"/>
    <lineage>
        <taxon>Bacteria</taxon>
        <taxon>Bacillati</taxon>
        <taxon>Bacillota</taxon>
        <taxon>Bacilli</taxon>
        <taxon>Bacillales</taxon>
        <taxon>Paenibacillaceae</taxon>
        <taxon>Cohnella</taxon>
    </lineage>
</organism>
<dbReference type="SUPFAM" id="SSF52540">
    <property type="entry name" value="P-loop containing nucleoside triphosphate hydrolases"/>
    <property type="match status" value="2"/>
</dbReference>
<evidence type="ECO:0000313" key="12">
    <source>
        <dbReference type="Proteomes" id="UP000502248"/>
    </source>
</evidence>
<dbReference type="EMBL" id="CP051680">
    <property type="protein sequence ID" value="QJD83191.1"/>
    <property type="molecule type" value="Genomic_DNA"/>
</dbReference>
<evidence type="ECO:0000256" key="7">
    <source>
        <dbReference type="ARBA" id="ARBA00022967"/>
    </source>
</evidence>
<accession>A0A7Z2VHM7</accession>
<protein>
    <submittedName>
        <fullName evidence="11">Sugar ABC transporter ATP-binding protein</fullName>
    </submittedName>
</protein>
<dbReference type="AlphaFoldDB" id="A0A7Z2VHM7"/>
<evidence type="ECO:0000256" key="8">
    <source>
        <dbReference type="ARBA" id="ARBA00023136"/>
    </source>
</evidence>
<dbReference type="InterPro" id="IPR003439">
    <property type="entry name" value="ABC_transporter-like_ATP-bd"/>
</dbReference>
<evidence type="ECO:0000313" key="11">
    <source>
        <dbReference type="EMBL" id="QJD83191.1"/>
    </source>
</evidence>
<evidence type="ECO:0000256" key="1">
    <source>
        <dbReference type="ARBA" id="ARBA00022448"/>
    </source>
</evidence>
<feature type="domain" description="ABC transporter" evidence="10">
    <location>
        <begin position="243"/>
        <end position="497"/>
    </location>
</feature>
<dbReference type="InterPro" id="IPR027417">
    <property type="entry name" value="P-loop_NTPase"/>
</dbReference>
<dbReference type="PROSITE" id="PS50893">
    <property type="entry name" value="ABC_TRANSPORTER_2"/>
    <property type="match status" value="2"/>
</dbReference>
<keyword evidence="4" id="KW-0677">Repeat</keyword>
<dbReference type="InterPro" id="IPR003593">
    <property type="entry name" value="AAA+_ATPase"/>
</dbReference>
<evidence type="ECO:0000256" key="6">
    <source>
        <dbReference type="ARBA" id="ARBA00022840"/>
    </source>
</evidence>
<gene>
    <name evidence="11" type="ORF">HH215_08400</name>
</gene>
<dbReference type="KEGG" id="cheb:HH215_08400"/>
<feature type="compositionally biased region" description="Polar residues" evidence="9">
    <location>
        <begin position="497"/>
        <end position="508"/>
    </location>
</feature>
<keyword evidence="2" id="KW-1003">Cell membrane</keyword>
<dbReference type="Pfam" id="PF00005">
    <property type="entry name" value="ABC_tran"/>
    <property type="match status" value="2"/>
</dbReference>
<reference evidence="11 12" key="1">
    <citation type="submission" date="2020-04" db="EMBL/GenBank/DDBJ databases">
        <title>Genome sequencing of novel species.</title>
        <authorList>
            <person name="Heo J."/>
            <person name="Kim S.-J."/>
            <person name="Kim J.-S."/>
            <person name="Hong S.-B."/>
            <person name="Kwon S.-W."/>
        </authorList>
    </citation>
    <scope>NUCLEOTIDE SEQUENCE [LARGE SCALE GENOMIC DNA]</scope>
    <source>
        <strain evidence="11 12">MFER-1</strain>
    </source>
</reference>
<feature type="domain" description="ABC transporter" evidence="10">
    <location>
        <begin position="6"/>
        <end position="242"/>
    </location>
</feature>
<dbReference type="InterPro" id="IPR050107">
    <property type="entry name" value="ABC_carbohydrate_import_ATPase"/>
</dbReference>
<keyword evidence="8" id="KW-0472">Membrane</keyword>
<keyword evidence="12" id="KW-1185">Reference proteome</keyword>
<dbReference type="SMART" id="SM00382">
    <property type="entry name" value="AAA"/>
    <property type="match status" value="2"/>
</dbReference>
<dbReference type="PANTHER" id="PTHR43790:SF1">
    <property type="entry name" value="XYLOSE IMPORT ATP-BINDING PROTEIN XYLG"/>
    <property type="match status" value="1"/>
</dbReference>
<dbReference type="RefSeq" id="WP_169279488.1">
    <property type="nucleotide sequence ID" value="NZ_CP051680.1"/>
</dbReference>
<keyword evidence="5" id="KW-0547">Nucleotide-binding</keyword>
<proteinExistence type="predicted"/>
<keyword evidence="3" id="KW-0762">Sugar transport</keyword>
<evidence type="ECO:0000256" key="5">
    <source>
        <dbReference type="ARBA" id="ARBA00022741"/>
    </source>
</evidence>
<dbReference type="CDD" id="cd03216">
    <property type="entry name" value="ABC_Carb_Monos_I"/>
    <property type="match status" value="1"/>
</dbReference>
<keyword evidence="7" id="KW-1278">Translocase</keyword>